<organism evidence="1 2">
    <name type="scientific">Schistosoma margrebowiei</name>
    <dbReference type="NCBI Taxonomy" id="48269"/>
    <lineage>
        <taxon>Eukaryota</taxon>
        <taxon>Metazoa</taxon>
        <taxon>Spiralia</taxon>
        <taxon>Lophotrochozoa</taxon>
        <taxon>Platyhelminthes</taxon>
        <taxon>Trematoda</taxon>
        <taxon>Digenea</taxon>
        <taxon>Strigeidida</taxon>
        <taxon>Schistosomatoidea</taxon>
        <taxon>Schistosomatidae</taxon>
        <taxon>Schistosoma</taxon>
    </lineage>
</organism>
<evidence type="ECO:0000313" key="1">
    <source>
        <dbReference type="EMBL" id="VDO77958.1"/>
    </source>
</evidence>
<proteinExistence type="predicted"/>
<keyword evidence="2" id="KW-1185">Reference proteome</keyword>
<sequence>MEAGDQQLVHMLFVPVGYYCPCGALVWNEGFPIPLGGLSVSTNLAKPSVIRFSSSQFRKQHPRHEKANEWNLVVSLITQGNRMVYMRHFPMHKSRLNEIFINLLHYSPMDGHIDLMVAYESDQIKPNNDHSHDNNNDDCIQGPTIRFEL</sequence>
<reference evidence="1 2" key="1">
    <citation type="submission" date="2018-11" db="EMBL/GenBank/DDBJ databases">
        <authorList>
            <consortium name="Pathogen Informatics"/>
        </authorList>
    </citation>
    <scope>NUCLEOTIDE SEQUENCE [LARGE SCALE GENOMIC DNA]</scope>
    <source>
        <strain evidence="1 2">Zambia</strain>
    </source>
</reference>
<name>A0A183LVD2_9TREM</name>
<gene>
    <name evidence="1" type="ORF">SMRZ_LOCUS7757</name>
</gene>
<protein>
    <submittedName>
        <fullName evidence="1">Uncharacterized protein</fullName>
    </submittedName>
</protein>
<accession>A0A183LVD2</accession>
<dbReference type="AlphaFoldDB" id="A0A183LVD2"/>
<dbReference type="STRING" id="48269.A0A183LVD2"/>
<dbReference type="Proteomes" id="UP000277204">
    <property type="component" value="Unassembled WGS sequence"/>
</dbReference>
<evidence type="ECO:0000313" key="2">
    <source>
        <dbReference type="Proteomes" id="UP000277204"/>
    </source>
</evidence>
<dbReference type="EMBL" id="UZAI01003202">
    <property type="protein sequence ID" value="VDO77958.1"/>
    <property type="molecule type" value="Genomic_DNA"/>
</dbReference>